<dbReference type="PANTHER" id="PTHR44145:SF3">
    <property type="entry name" value="DNAJ HOMOLOG SUBFAMILY A MEMBER 3, MITOCHONDRIAL"/>
    <property type="match status" value="1"/>
</dbReference>
<dbReference type="SMART" id="SM00271">
    <property type="entry name" value="DnaJ"/>
    <property type="match status" value="1"/>
</dbReference>
<dbReference type="SUPFAM" id="SSF46565">
    <property type="entry name" value="Chaperone J-domain"/>
    <property type="match status" value="1"/>
</dbReference>
<protein>
    <recommendedName>
        <fullName evidence="3">J domain-containing protein</fullName>
    </recommendedName>
</protein>
<dbReference type="AlphaFoldDB" id="A0A1R2B127"/>
<keyword evidence="2" id="KW-1133">Transmembrane helix</keyword>
<feature type="transmembrane region" description="Helical" evidence="2">
    <location>
        <begin position="147"/>
        <end position="165"/>
    </location>
</feature>
<dbReference type="InterPro" id="IPR001623">
    <property type="entry name" value="DnaJ_domain"/>
</dbReference>
<accession>A0A1R2B127</accession>
<dbReference type="PANTHER" id="PTHR44145">
    <property type="entry name" value="DNAJ HOMOLOG SUBFAMILY A MEMBER 3, MITOCHONDRIAL"/>
    <property type="match status" value="1"/>
</dbReference>
<reference evidence="4 5" key="1">
    <citation type="submission" date="2016-11" db="EMBL/GenBank/DDBJ databases">
        <title>The macronuclear genome of Stentor coeruleus: a giant cell with tiny introns.</title>
        <authorList>
            <person name="Slabodnick M."/>
            <person name="Ruby J.G."/>
            <person name="Reiff S.B."/>
            <person name="Swart E.C."/>
            <person name="Gosai S."/>
            <person name="Prabakaran S."/>
            <person name="Witkowska E."/>
            <person name="Larue G.E."/>
            <person name="Fisher S."/>
            <person name="Freeman R.M."/>
            <person name="Gunawardena J."/>
            <person name="Chu W."/>
            <person name="Stover N.A."/>
            <person name="Gregory B.D."/>
            <person name="Nowacki M."/>
            <person name="Derisi J."/>
            <person name="Roy S.W."/>
            <person name="Marshall W.F."/>
            <person name="Sood P."/>
        </authorList>
    </citation>
    <scope>NUCLEOTIDE SEQUENCE [LARGE SCALE GENOMIC DNA]</scope>
    <source>
        <strain evidence="4">WM001</strain>
    </source>
</reference>
<dbReference type="CDD" id="cd06257">
    <property type="entry name" value="DnaJ"/>
    <property type="match status" value="1"/>
</dbReference>
<dbReference type="EMBL" id="MPUH01001083">
    <property type="protein sequence ID" value="OMJ70492.1"/>
    <property type="molecule type" value="Genomic_DNA"/>
</dbReference>
<name>A0A1R2B127_9CILI</name>
<evidence type="ECO:0000313" key="5">
    <source>
        <dbReference type="Proteomes" id="UP000187209"/>
    </source>
</evidence>
<keyword evidence="1" id="KW-0143">Chaperone</keyword>
<dbReference type="PRINTS" id="PR00625">
    <property type="entry name" value="JDOMAIN"/>
</dbReference>
<feature type="domain" description="J" evidence="3">
    <location>
        <begin position="11"/>
        <end position="74"/>
    </location>
</feature>
<keyword evidence="2" id="KW-0812">Transmembrane</keyword>
<dbReference type="Pfam" id="PF00226">
    <property type="entry name" value="DnaJ"/>
    <property type="match status" value="1"/>
</dbReference>
<dbReference type="InterPro" id="IPR018253">
    <property type="entry name" value="DnaJ_domain_CS"/>
</dbReference>
<proteinExistence type="predicted"/>
<dbReference type="OrthoDB" id="310752at2759"/>
<sequence>MLRILLRSVSNYYEILGVDIDSSSLEIKKAYYTLAKKYHPDTSTEDMSEKFRIINEAYATLIDPDKKQDYDSKLIFHARNTVQDSNEEPFNPENSQYNKFWEKTHDKNFSDMYENRRKEYLRKYREKILDKPSPLINKMREDNTRNVNFGVFIILTTFFTLFGTFKRLFIDKL</sequence>
<dbReference type="Proteomes" id="UP000187209">
    <property type="component" value="Unassembled WGS sequence"/>
</dbReference>
<dbReference type="PROSITE" id="PS50076">
    <property type="entry name" value="DNAJ_2"/>
    <property type="match status" value="1"/>
</dbReference>
<dbReference type="InterPro" id="IPR051938">
    <property type="entry name" value="Apopto_cytoskel_mod"/>
</dbReference>
<gene>
    <name evidence="4" type="ORF">SteCoe_31538</name>
</gene>
<evidence type="ECO:0000256" key="2">
    <source>
        <dbReference type="SAM" id="Phobius"/>
    </source>
</evidence>
<evidence type="ECO:0000256" key="1">
    <source>
        <dbReference type="ARBA" id="ARBA00023186"/>
    </source>
</evidence>
<dbReference type="Gene3D" id="1.10.287.110">
    <property type="entry name" value="DnaJ domain"/>
    <property type="match status" value="1"/>
</dbReference>
<keyword evidence="5" id="KW-1185">Reference proteome</keyword>
<evidence type="ECO:0000259" key="3">
    <source>
        <dbReference type="PROSITE" id="PS50076"/>
    </source>
</evidence>
<evidence type="ECO:0000313" key="4">
    <source>
        <dbReference type="EMBL" id="OMJ70492.1"/>
    </source>
</evidence>
<keyword evidence="2" id="KW-0472">Membrane</keyword>
<comment type="caution">
    <text evidence="4">The sequence shown here is derived from an EMBL/GenBank/DDBJ whole genome shotgun (WGS) entry which is preliminary data.</text>
</comment>
<dbReference type="PROSITE" id="PS00636">
    <property type="entry name" value="DNAJ_1"/>
    <property type="match status" value="1"/>
</dbReference>
<organism evidence="4 5">
    <name type="scientific">Stentor coeruleus</name>
    <dbReference type="NCBI Taxonomy" id="5963"/>
    <lineage>
        <taxon>Eukaryota</taxon>
        <taxon>Sar</taxon>
        <taxon>Alveolata</taxon>
        <taxon>Ciliophora</taxon>
        <taxon>Postciliodesmatophora</taxon>
        <taxon>Heterotrichea</taxon>
        <taxon>Heterotrichida</taxon>
        <taxon>Stentoridae</taxon>
        <taxon>Stentor</taxon>
    </lineage>
</organism>
<dbReference type="InterPro" id="IPR036869">
    <property type="entry name" value="J_dom_sf"/>
</dbReference>